<dbReference type="PANTHER" id="PTHR42831:SF1">
    <property type="entry name" value="FE-S PROTEIN MATURATION AUXILIARY FACTOR YITW"/>
    <property type="match status" value="1"/>
</dbReference>
<dbReference type="RefSeq" id="WP_213404111.1">
    <property type="nucleotide sequence ID" value="NZ_JAGIBT010000006.1"/>
</dbReference>
<organism evidence="2 3">
    <name type="scientific">Wohlfahrtiimonas chitiniclastica</name>
    <dbReference type="NCBI Taxonomy" id="400946"/>
    <lineage>
        <taxon>Bacteria</taxon>
        <taxon>Pseudomonadati</taxon>
        <taxon>Pseudomonadota</taxon>
        <taxon>Gammaproteobacteria</taxon>
        <taxon>Cardiobacteriales</taxon>
        <taxon>Ignatzschineriaceae</taxon>
        <taxon>Wohlfahrtiimonas</taxon>
    </lineage>
</organism>
<comment type="caution">
    <text evidence="2">The sequence shown here is derived from an EMBL/GenBank/DDBJ whole genome shotgun (WGS) entry which is preliminary data.</text>
</comment>
<feature type="domain" description="MIP18 family-like" evidence="1">
    <location>
        <begin position="29"/>
        <end position="105"/>
    </location>
</feature>
<dbReference type="EMBL" id="JAGIBU010000005">
    <property type="protein sequence ID" value="MBS7824967.1"/>
    <property type="molecule type" value="Genomic_DNA"/>
</dbReference>
<dbReference type="Proteomes" id="UP000680020">
    <property type="component" value="Unassembled WGS sequence"/>
</dbReference>
<dbReference type="PANTHER" id="PTHR42831">
    <property type="entry name" value="FE-S PROTEIN MATURATION AUXILIARY FACTOR YITW"/>
    <property type="match status" value="1"/>
</dbReference>
<accession>A0AB35C1A0</accession>
<dbReference type="InterPro" id="IPR002744">
    <property type="entry name" value="MIP18-like"/>
</dbReference>
<reference evidence="2" key="1">
    <citation type="submission" date="2021-03" db="EMBL/GenBank/DDBJ databases">
        <title>Identification and antibiotic profiling of Wohlfahrtiimonas chitiniclastica, an underestimated human pathogen.</title>
        <authorList>
            <person name="Kopf A."/>
            <person name="Bunk B."/>
            <person name="Coldewey S."/>
            <person name="Gunzer F."/>
            <person name="Riedel T."/>
            <person name="Schroettner P."/>
        </authorList>
    </citation>
    <scope>NUCLEOTIDE SEQUENCE</scope>
    <source>
        <strain evidence="2">DSM 100917</strain>
    </source>
</reference>
<dbReference type="InterPro" id="IPR052339">
    <property type="entry name" value="Fe-S_Maturation_MIP18"/>
</dbReference>
<dbReference type="AlphaFoldDB" id="A0AB35C1A0"/>
<dbReference type="Gene3D" id="3.30.300.130">
    <property type="entry name" value="Fe-S cluster assembly (FSCA)"/>
    <property type="match status" value="1"/>
</dbReference>
<dbReference type="Pfam" id="PF01883">
    <property type="entry name" value="FeS_assembly_P"/>
    <property type="match status" value="1"/>
</dbReference>
<evidence type="ECO:0000313" key="2">
    <source>
        <dbReference type="EMBL" id="MBS7824967.1"/>
    </source>
</evidence>
<sequence length="128" mass="14565">MSEEKSPNDAVIYYAEGVEKTEASETVVEEIINNLKRVYDPEIPVDIYELGLIYVIEFLDTTEDHFKIKIDMTLTAPGCPVAGSMPEWVQNAVMATPGIDDCHVDLVWEPFWTPERMSLRAKLELNML</sequence>
<protein>
    <submittedName>
        <fullName evidence="2">DUF59 domain-containing protein</fullName>
    </submittedName>
</protein>
<dbReference type="SUPFAM" id="SSF117916">
    <property type="entry name" value="Fe-S cluster assembly (FSCA) domain-like"/>
    <property type="match status" value="1"/>
</dbReference>
<proteinExistence type="predicted"/>
<evidence type="ECO:0000259" key="1">
    <source>
        <dbReference type="Pfam" id="PF01883"/>
    </source>
</evidence>
<dbReference type="InterPro" id="IPR034904">
    <property type="entry name" value="FSCA_dom_sf"/>
</dbReference>
<name>A0AB35C1A0_9GAMM</name>
<evidence type="ECO:0000313" key="3">
    <source>
        <dbReference type="Proteomes" id="UP000680020"/>
    </source>
</evidence>
<gene>
    <name evidence="2" type="ORF">J7561_07085</name>
</gene>